<evidence type="ECO:0000313" key="2">
    <source>
        <dbReference type="Proteomes" id="UP000266673"/>
    </source>
</evidence>
<reference evidence="1 2" key="1">
    <citation type="submission" date="2018-06" db="EMBL/GenBank/DDBJ databases">
        <title>Comparative genomics reveals the genomic features of Rhizophagus irregularis, R. cerebriforme, R. diaphanum and Gigaspora rosea, and their symbiotic lifestyle signature.</title>
        <authorList>
            <person name="Morin E."/>
            <person name="San Clemente H."/>
            <person name="Chen E.C.H."/>
            <person name="De La Providencia I."/>
            <person name="Hainaut M."/>
            <person name="Kuo A."/>
            <person name="Kohler A."/>
            <person name="Murat C."/>
            <person name="Tang N."/>
            <person name="Roy S."/>
            <person name="Loubradou J."/>
            <person name="Henrissat B."/>
            <person name="Grigoriev I.V."/>
            <person name="Corradi N."/>
            <person name="Roux C."/>
            <person name="Martin F.M."/>
        </authorList>
    </citation>
    <scope>NUCLEOTIDE SEQUENCE [LARGE SCALE GENOMIC DNA]</scope>
    <source>
        <strain evidence="1 2">DAOM 194757</strain>
    </source>
</reference>
<name>A0A397UFY3_9GLOM</name>
<dbReference type="CDD" id="cd09917">
    <property type="entry name" value="F-box_SF"/>
    <property type="match status" value="1"/>
</dbReference>
<organism evidence="1 2">
    <name type="scientific">Gigaspora rosea</name>
    <dbReference type="NCBI Taxonomy" id="44941"/>
    <lineage>
        <taxon>Eukaryota</taxon>
        <taxon>Fungi</taxon>
        <taxon>Fungi incertae sedis</taxon>
        <taxon>Mucoromycota</taxon>
        <taxon>Glomeromycotina</taxon>
        <taxon>Glomeromycetes</taxon>
        <taxon>Diversisporales</taxon>
        <taxon>Gigasporaceae</taxon>
        <taxon>Gigaspora</taxon>
    </lineage>
</organism>
<protein>
    <recommendedName>
        <fullName evidence="3">F-box domain-containing protein</fullName>
    </recommendedName>
</protein>
<dbReference type="AlphaFoldDB" id="A0A397UFY3"/>
<evidence type="ECO:0000313" key="1">
    <source>
        <dbReference type="EMBL" id="RIB06213.1"/>
    </source>
</evidence>
<gene>
    <name evidence="1" type="ORF">C2G38_2217701</name>
</gene>
<proteinExistence type="predicted"/>
<dbReference type="Proteomes" id="UP000266673">
    <property type="component" value="Unassembled WGS sequence"/>
</dbReference>
<evidence type="ECO:0008006" key="3">
    <source>
        <dbReference type="Google" id="ProtNLM"/>
    </source>
</evidence>
<dbReference type="EMBL" id="QKWP01001852">
    <property type="protein sequence ID" value="RIB06213.1"/>
    <property type="molecule type" value="Genomic_DNA"/>
</dbReference>
<comment type="caution">
    <text evidence="1">The sequence shown here is derived from an EMBL/GenBank/DDBJ whole genome shotgun (WGS) entry which is preliminary data.</text>
</comment>
<accession>A0A397UFY3</accession>
<dbReference type="OrthoDB" id="10538474at2759"/>
<sequence>MQFYQKHEQASIIVNYLKTNEFNLKKFKNFLSILSKRNACKSNESLQYSYEIKVEIVNDIIIIQEKIFDQKLKWFRENEYTNYHHPIMFPDNNGHIVEYRQIKITKDINIMIDTLPNEILFMIFHLVANSYEITFDKDFYQLKLVSKKWRKMYHMVFAIHGTKYYLIENLDSYSSPPKKFPFQIYSDMEGKFHLEILDIPLLPLHSIITVDKMKISLQEKFHKNFKFILSNGYSNFGKVELTINEPNLYQKYIIVIDDILKVCKEINLQDENRVVQKYQKMKTEILNSQSPNQHVIDLSMKYGKHNFLPHLYSKTKQLIIPIAQLELYFHQISSSQKNHEPSLKKPIYNLNYKQNAKLPKFINIKYKKTLDLTFFGNEDVNISIKDPKLFEIIKSKINEILFYCKKLHMRETNHIVIQYKKMIRDIEQSKNKNSFVIRLSISWSGFKF</sequence>
<keyword evidence="2" id="KW-1185">Reference proteome</keyword>